<dbReference type="EMBL" id="AMGY01000005">
    <property type="protein sequence ID" value="EXJ82883.1"/>
    <property type="molecule type" value="Genomic_DNA"/>
</dbReference>
<dbReference type="GeneID" id="19170806"/>
<evidence type="ECO:0000256" key="10">
    <source>
        <dbReference type="ARBA" id="ARBA00022955"/>
    </source>
</evidence>
<feature type="binding site" evidence="20">
    <location>
        <begin position="536"/>
        <end position="539"/>
    </location>
    <ligand>
        <name>FAD</name>
        <dbReference type="ChEBI" id="CHEBI:57692"/>
    </ligand>
</feature>
<dbReference type="PRINTS" id="PR00369">
    <property type="entry name" value="FLAVODOXIN"/>
</dbReference>
<evidence type="ECO:0000256" key="15">
    <source>
        <dbReference type="ARBA" id="ARBA00023128"/>
    </source>
</evidence>
<feature type="binding site" evidence="20">
    <location>
        <position position="345"/>
    </location>
    <ligand>
        <name>NADP(+)</name>
        <dbReference type="ChEBI" id="CHEBI:58349"/>
    </ligand>
</feature>
<dbReference type="InterPro" id="IPR001433">
    <property type="entry name" value="OxRdtase_FAD/NAD-bd"/>
</dbReference>
<dbReference type="FunFam" id="1.20.990.10:FF:000009">
    <property type="entry name" value="NADPH--cytochrome P450 reductase"/>
    <property type="match status" value="1"/>
</dbReference>
<keyword evidence="8 20" id="KW-0274">FAD</keyword>
<feature type="domain" description="FAD-binding FR-type" evidence="22">
    <location>
        <begin position="326"/>
        <end position="578"/>
    </location>
</feature>
<comment type="similarity">
    <text evidence="20">In the C-terminal section; belongs to the flavoprotein pyridine nucleotide cytochrome reductase family.</text>
</comment>
<comment type="caution">
    <text evidence="20">Lacks conserved residue(s) required for the propagation of feature annotation.</text>
</comment>
<comment type="function">
    <text evidence="20">This enzyme is required for electron transfer from NADP to cytochrome P450 in microsomes. It can also provide electron transfer to heme oxygenase and cytochrome B5. Involved in ergosterol biosynthesis.</text>
</comment>
<feature type="domain" description="Flavodoxin-like" evidence="21">
    <location>
        <begin position="80"/>
        <end position="237"/>
    </location>
</feature>
<keyword evidence="13 20" id="KW-0756">Sterol biosynthesis</keyword>
<proteinExistence type="inferred from homology"/>
<dbReference type="InterPro" id="IPR003097">
    <property type="entry name" value="CysJ-like_FAD-binding"/>
</dbReference>
<evidence type="ECO:0000256" key="17">
    <source>
        <dbReference type="ARBA" id="ARBA00023166"/>
    </source>
</evidence>
<dbReference type="EC" id="1.6.2.4" evidence="20"/>
<feature type="binding site" evidence="20">
    <location>
        <position position="220"/>
    </location>
    <ligand>
        <name>FMN</name>
        <dbReference type="ChEBI" id="CHEBI:58210"/>
    </ligand>
</feature>
<dbReference type="GO" id="GO:0005741">
    <property type="term" value="C:mitochondrial outer membrane"/>
    <property type="evidence" value="ECO:0007669"/>
    <property type="project" value="UniProtKB-SubCell"/>
</dbReference>
<comment type="caution">
    <text evidence="23">The sequence shown here is derived from an EMBL/GenBank/DDBJ whole genome shotgun (WGS) entry which is preliminary data.</text>
</comment>
<evidence type="ECO:0000256" key="4">
    <source>
        <dbReference type="ARBA" id="ARBA00022643"/>
    </source>
</evidence>
<dbReference type="GO" id="GO:0005829">
    <property type="term" value="C:cytosol"/>
    <property type="evidence" value="ECO:0007669"/>
    <property type="project" value="TreeGrafter"/>
</dbReference>
<evidence type="ECO:0000256" key="14">
    <source>
        <dbReference type="ARBA" id="ARBA00023098"/>
    </source>
</evidence>
<dbReference type="RefSeq" id="XP_007735006.1">
    <property type="nucleotide sequence ID" value="XM_007736816.1"/>
</dbReference>
<keyword evidence="11" id="KW-1133">Transmembrane helix</keyword>
<dbReference type="Pfam" id="PF00667">
    <property type="entry name" value="FAD_binding_1"/>
    <property type="match status" value="1"/>
</dbReference>
<dbReference type="AlphaFoldDB" id="W9XRR1"/>
<evidence type="ECO:0000259" key="22">
    <source>
        <dbReference type="PROSITE" id="PS51384"/>
    </source>
</evidence>
<dbReference type="InterPro" id="IPR029039">
    <property type="entry name" value="Flavoprotein-like_sf"/>
</dbReference>
<keyword evidence="2 20" id="KW-0444">Lipid biosynthesis</keyword>
<feature type="binding site" evidence="20">
    <location>
        <position position="711"/>
    </location>
    <ligand>
        <name>NADP(+)</name>
        <dbReference type="ChEBI" id="CHEBI:58349"/>
    </ligand>
</feature>
<keyword evidence="24" id="KW-1185">Reference proteome</keyword>
<feature type="binding site" evidence="20">
    <location>
        <position position="749"/>
    </location>
    <ligand>
        <name>FAD</name>
        <dbReference type="ChEBI" id="CHEBI:57692"/>
    </ligand>
</feature>
<accession>W9XRR1</accession>
<keyword evidence="10 20" id="KW-0752">Steroid biosynthesis</keyword>
<dbReference type="FunFam" id="3.40.50.360:FF:000024">
    <property type="entry name" value="NADPH--cytochrome P450 reductase"/>
    <property type="match status" value="1"/>
</dbReference>
<reference evidence="23 24" key="1">
    <citation type="submission" date="2013-03" db="EMBL/GenBank/DDBJ databases">
        <title>The Genome Sequence of Capronia epimyces CBS 606.96.</title>
        <authorList>
            <consortium name="The Broad Institute Genomics Platform"/>
            <person name="Cuomo C."/>
            <person name="de Hoog S."/>
            <person name="Gorbushina A."/>
            <person name="Walker B."/>
            <person name="Young S.K."/>
            <person name="Zeng Q."/>
            <person name="Gargeya S."/>
            <person name="Fitzgerald M."/>
            <person name="Haas B."/>
            <person name="Abouelleil A."/>
            <person name="Allen A.W."/>
            <person name="Alvarado L."/>
            <person name="Arachchi H.M."/>
            <person name="Berlin A.M."/>
            <person name="Chapman S.B."/>
            <person name="Gainer-Dewar J."/>
            <person name="Goldberg J."/>
            <person name="Griggs A."/>
            <person name="Gujja S."/>
            <person name="Hansen M."/>
            <person name="Howarth C."/>
            <person name="Imamovic A."/>
            <person name="Ireland A."/>
            <person name="Larimer J."/>
            <person name="McCowan C."/>
            <person name="Murphy C."/>
            <person name="Pearson M."/>
            <person name="Poon T.W."/>
            <person name="Priest M."/>
            <person name="Roberts A."/>
            <person name="Saif S."/>
            <person name="Shea T."/>
            <person name="Sisk P."/>
            <person name="Sykes S."/>
            <person name="Wortman J."/>
            <person name="Nusbaum C."/>
            <person name="Birren B."/>
        </authorList>
    </citation>
    <scope>NUCLEOTIDE SEQUENCE [LARGE SCALE GENOMIC DNA]</scope>
    <source>
        <strain evidence="23 24">CBS 606.96</strain>
    </source>
</reference>
<feature type="binding site" evidence="20">
    <location>
        <begin position="185"/>
        <end position="194"/>
    </location>
    <ligand>
        <name>FMN</name>
        <dbReference type="ChEBI" id="CHEBI:58210"/>
    </ligand>
</feature>
<sequence length="750" mass="82416">MALASNQHLELLQRKLASLSTTDLCTAAAIVTAATVWTLKDKIWEGKKEEKQSRYGYRKKIGQGNTRDLVQSIANEDKNLIVLYGSQSGVAEDLAARLAREGSSRFGLKTMAVSLEDYDYDNLNEFPRHAVAIFVMATFGEGEPTDNAQDFYNFITADDVTFRDGSTASTSPSPLSSLHFVSFGLGNSTYEHFNAVSKKIDATLARLGAQRVAPTGRGDDGEKTTEEDFLAWKQPMWTALAKHLGVQEREVVYEPTFAIIERDDLTKTLNKTSSGDSSTGTMAVAAVAGTGAAAAAAAATGANKVFLGEPNLLSLQGQARGPYNAHNPYVAPVTSSRQLFRAQGRNCLHLEIDLAGSGLRYEAGDHVSVFPVNSGREVDRFLRVFGLAGKRDTVVDVKPIERTAKVSFPVPTTYDTIARYRLEIGAPVSRQLLQQLVAYAPSPAARANLTKLAADKDLFHHSVTERRMNIAQVLELASNDKPWADVPFTMLIESLIALQPRHYSISSSPALNKDRLTITTKVETHAIADTGFDFKGVATNYLLALQQAQNLNNVRDSHKDNYASTYAIHGPRNRYQGLRLPVCIRPSTFRLPRDPAVPVIMIGPGTGVAPFRGFVQERIAQKKAGRSVGLTFLFYGCRSKADDYIYEEVWKESEQTLGPNFKMITAFSRAVPGQKTYVQDKLREHAAQVTAQLVNHGAYLYVCGDVAMAKDVNVVLEHIVADKLKLSLPDAVAWVKQLRTTNRYQEDAWS</sequence>
<dbReference type="Gene3D" id="3.40.50.360">
    <property type="match status" value="1"/>
</dbReference>
<feature type="binding site" evidence="20">
    <location>
        <begin position="668"/>
        <end position="669"/>
    </location>
    <ligand>
        <name>NADP(+)</name>
        <dbReference type="ChEBI" id="CHEBI:58349"/>
    </ligand>
</feature>
<protein>
    <recommendedName>
        <fullName evidence="20">NADPH--cytochrome P450 reductase</fullName>
        <shortName evidence="20">CPR</shortName>
        <shortName evidence="20">P450R</shortName>
        <ecNumber evidence="20">1.6.2.4</ecNumber>
    </recommendedName>
</protein>
<dbReference type="SUPFAM" id="SSF63380">
    <property type="entry name" value="Riboflavin synthase domain-like"/>
    <property type="match status" value="1"/>
</dbReference>
<dbReference type="Gene3D" id="2.40.30.10">
    <property type="entry name" value="Translation factors"/>
    <property type="match status" value="1"/>
</dbReference>
<dbReference type="Gene3D" id="1.20.990.10">
    <property type="entry name" value="NADPH-cytochrome p450 Reductase, Chain A, domain 3"/>
    <property type="match status" value="1"/>
</dbReference>
<dbReference type="HAMAP" id="MF_03212">
    <property type="entry name" value="NCPR"/>
    <property type="match status" value="1"/>
</dbReference>
<dbReference type="InterPro" id="IPR001094">
    <property type="entry name" value="Flavdoxin-like"/>
</dbReference>
<dbReference type="InterPro" id="IPR001709">
    <property type="entry name" value="Flavoprot_Pyr_Nucl_cyt_Rdtase"/>
</dbReference>
<evidence type="ECO:0000256" key="8">
    <source>
        <dbReference type="ARBA" id="ARBA00022827"/>
    </source>
</evidence>
<evidence type="ECO:0000256" key="9">
    <source>
        <dbReference type="ARBA" id="ARBA00022857"/>
    </source>
</evidence>
<dbReference type="GO" id="GO:0006696">
    <property type="term" value="P:ergosterol biosynthetic process"/>
    <property type="evidence" value="ECO:0007669"/>
    <property type="project" value="UniProtKB-UniRule"/>
</dbReference>
<dbReference type="GO" id="GO:0050661">
    <property type="term" value="F:NADP binding"/>
    <property type="evidence" value="ECO:0007669"/>
    <property type="project" value="UniProtKB-UniRule"/>
</dbReference>
<dbReference type="InterPro" id="IPR017927">
    <property type="entry name" value="FAD-bd_FR_type"/>
</dbReference>
<comment type="cofactor">
    <cofactor evidence="20">
        <name>FMN</name>
        <dbReference type="ChEBI" id="CHEBI:58210"/>
    </cofactor>
    <text evidence="20">Binds 1 FMN per monomer.</text>
</comment>
<dbReference type="InterPro" id="IPR023173">
    <property type="entry name" value="NADPH_Cyt_P450_Rdtase_alpha"/>
</dbReference>
<dbReference type="Pfam" id="PF00175">
    <property type="entry name" value="NAD_binding_1"/>
    <property type="match status" value="1"/>
</dbReference>
<dbReference type="Proteomes" id="UP000019478">
    <property type="component" value="Unassembled WGS sequence"/>
</dbReference>
<evidence type="ECO:0000256" key="20">
    <source>
        <dbReference type="HAMAP-Rule" id="MF_03212"/>
    </source>
</evidence>
<evidence type="ECO:0000256" key="12">
    <source>
        <dbReference type="ARBA" id="ARBA00023002"/>
    </source>
</evidence>
<evidence type="ECO:0000256" key="6">
    <source>
        <dbReference type="ARBA" id="ARBA00022787"/>
    </source>
</evidence>
<feature type="binding site" evidence="20">
    <location>
        <begin position="675"/>
        <end position="679"/>
    </location>
    <ligand>
        <name>NADP(+)</name>
        <dbReference type="ChEBI" id="CHEBI:58349"/>
    </ligand>
</feature>
<name>W9XRR1_9EURO</name>
<keyword evidence="4 20" id="KW-0288">FMN</keyword>
<evidence type="ECO:0000313" key="24">
    <source>
        <dbReference type="Proteomes" id="UP000019478"/>
    </source>
</evidence>
<dbReference type="GO" id="GO:0005789">
    <property type="term" value="C:endoplasmic reticulum membrane"/>
    <property type="evidence" value="ECO:0007669"/>
    <property type="project" value="UniProtKB-SubCell"/>
</dbReference>
<feature type="binding site" evidence="20">
    <location>
        <position position="606"/>
    </location>
    <ligand>
        <name>NADP(+)</name>
        <dbReference type="ChEBI" id="CHEBI:58349"/>
    </ligand>
</feature>
<keyword evidence="3 20" id="KW-0285">Flavoprotein</keyword>
<evidence type="ECO:0000313" key="23">
    <source>
        <dbReference type="EMBL" id="EXJ82883.1"/>
    </source>
</evidence>
<keyword evidence="12 20" id="KW-0560">Oxidoreductase</keyword>
<gene>
    <name evidence="20" type="primary">cprA</name>
    <name evidence="23" type="ORF">A1O3_06699</name>
</gene>
<dbReference type="InterPro" id="IPR023208">
    <property type="entry name" value="P450R"/>
</dbReference>
<organism evidence="23 24">
    <name type="scientific">Capronia epimyces CBS 606.96</name>
    <dbReference type="NCBI Taxonomy" id="1182542"/>
    <lineage>
        <taxon>Eukaryota</taxon>
        <taxon>Fungi</taxon>
        <taxon>Dikarya</taxon>
        <taxon>Ascomycota</taxon>
        <taxon>Pezizomycotina</taxon>
        <taxon>Eurotiomycetes</taxon>
        <taxon>Chaetothyriomycetidae</taxon>
        <taxon>Chaetothyriales</taxon>
        <taxon>Herpotrichiellaceae</taxon>
        <taxon>Capronia</taxon>
    </lineage>
</organism>
<keyword evidence="9 20" id="KW-0521">NADP</keyword>
<dbReference type="SUPFAM" id="SSF52218">
    <property type="entry name" value="Flavoproteins"/>
    <property type="match status" value="1"/>
</dbReference>
<dbReference type="HOGENOM" id="CLU_001570_17_3_1"/>
<dbReference type="GO" id="GO:0050660">
    <property type="term" value="F:flavin adenine dinucleotide binding"/>
    <property type="evidence" value="ECO:0007669"/>
    <property type="project" value="UniProtKB-UniRule"/>
</dbReference>
<comment type="similarity">
    <text evidence="20">Belongs to the NADPH--cytochrome P450 reductase family.</text>
</comment>
<dbReference type="GO" id="GO:0010181">
    <property type="term" value="F:FMN binding"/>
    <property type="evidence" value="ECO:0007669"/>
    <property type="project" value="UniProtKB-UniRule"/>
</dbReference>
<comment type="catalytic activity">
    <reaction evidence="19 20">
        <text>2 oxidized [cytochrome P450] + NADPH = 2 reduced [cytochrome P450] + NADP(+) + H(+)</text>
        <dbReference type="Rhea" id="RHEA:24040"/>
        <dbReference type="Rhea" id="RHEA-COMP:14627"/>
        <dbReference type="Rhea" id="RHEA-COMP:14628"/>
        <dbReference type="ChEBI" id="CHEBI:15378"/>
        <dbReference type="ChEBI" id="CHEBI:55376"/>
        <dbReference type="ChEBI" id="CHEBI:57783"/>
        <dbReference type="ChEBI" id="CHEBI:58349"/>
        <dbReference type="ChEBI" id="CHEBI:60344"/>
        <dbReference type="EC" id="1.6.2.4"/>
    </reaction>
</comment>
<dbReference type="eggNOG" id="KOG1158">
    <property type="taxonomic scope" value="Eukaryota"/>
</dbReference>
<dbReference type="SUPFAM" id="SSF52343">
    <property type="entry name" value="Ferredoxin reductase-like, C-terminal NADP-linked domain"/>
    <property type="match status" value="1"/>
</dbReference>
<evidence type="ECO:0000256" key="7">
    <source>
        <dbReference type="ARBA" id="ARBA00022824"/>
    </source>
</evidence>
<dbReference type="Gene3D" id="3.40.50.80">
    <property type="entry name" value="Nucleotide-binding domain of ferredoxin-NADP reductase (FNR) module"/>
    <property type="match status" value="1"/>
</dbReference>
<keyword evidence="1 20" id="KW-1003">Cell membrane</keyword>
<keyword evidence="6 20" id="KW-1000">Mitochondrion outer membrane</keyword>
<keyword evidence="14 20" id="KW-0443">Lipid metabolism</keyword>
<comment type="subcellular location">
    <subcellularLocation>
        <location evidence="20">Endoplasmic reticulum membrane</location>
        <topology evidence="20">Single-pass membrane protein</topology>
        <orientation evidence="20">Cytoplasmic side</orientation>
    </subcellularLocation>
    <subcellularLocation>
        <location evidence="20">Mitochondrion outer membrane</location>
        <topology evidence="20">Single-pass membrane protein</topology>
        <orientation evidence="20">Cytoplasmic side</orientation>
    </subcellularLocation>
    <subcellularLocation>
        <location evidence="20">Cell membrane</location>
        <topology evidence="20">Single-pass membrane protein</topology>
        <orientation evidence="20">Cytoplasmic side</orientation>
    </subcellularLocation>
</comment>
<dbReference type="FunFam" id="3.40.50.80:FF:000001">
    <property type="entry name" value="NADPH--cytochrome P450 reductase 1"/>
    <property type="match status" value="1"/>
</dbReference>
<dbReference type="PROSITE" id="PS51384">
    <property type="entry name" value="FAD_FR"/>
    <property type="match status" value="1"/>
</dbReference>
<evidence type="ECO:0000256" key="18">
    <source>
        <dbReference type="ARBA" id="ARBA00023221"/>
    </source>
</evidence>
<evidence type="ECO:0000256" key="3">
    <source>
        <dbReference type="ARBA" id="ARBA00022630"/>
    </source>
</evidence>
<evidence type="ECO:0000259" key="21">
    <source>
        <dbReference type="PROSITE" id="PS50902"/>
    </source>
</evidence>
<keyword evidence="17 20" id="KW-1207">Sterol metabolism</keyword>
<evidence type="ECO:0000256" key="2">
    <source>
        <dbReference type="ARBA" id="ARBA00022516"/>
    </source>
</evidence>
<keyword evidence="18 20" id="KW-0753">Steroid metabolism</keyword>
<dbReference type="PIRSF" id="PIRSF000208">
    <property type="entry name" value="P450R"/>
    <property type="match status" value="1"/>
</dbReference>
<dbReference type="STRING" id="1182542.W9XRR1"/>
<keyword evidence="7 20" id="KW-0256">Endoplasmic reticulum</keyword>
<dbReference type="GO" id="GO:0005886">
    <property type="term" value="C:plasma membrane"/>
    <property type="evidence" value="ECO:0007669"/>
    <property type="project" value="UniProtKB-SubCell"/>
</dbReference>
<comment type="cofactor">
    <cofactor evidence="20">
        <name>FAD</name>
        <dbReference type="ChEBI" id="CHEBI:57692"/>
    </cofactor>
    <text evidence="20">Binds 1 FAD per monomer.</text>
</comment>
<keyword evidence="5" id="KW-0812">Transmembrane</keyword>
<dbReference type="PRINTS" id="PR00371">
    <property type="entry name" value="FPNCR"/>
</dbReference>
<evidence type="ECO:0000256" key="11">
    <source>
        <dbReference type="ARBA" id="ARBA00022989"/>
    </source>
</evidence>
<dbReference type="InterPro" id="IPR039261">
    <property type="entry name" value="FNR_nucleotide-bd"/>
</dbReference>
<dbReference type="GO" id="GO:0003958">
    <property type="term" value="F:NADPH-hemoprotein reductase activity"/>
    <property type="evidence" value="ECO:0007669"/>
    <property type="project" value="UniProtKB-UniRule"/>
</dbReference>
<evidence type="ECO:0000256" key="1">
    <source>
        <dbReference type="ARBA" id="ARBA00022475"/>
    </source>
</evidence>
<comment type="similarity">
    <text evidence="20">In the N-terminal section; belongs to the flavodoxin family.</text>
</comment>
<dbReference type="PANTHER" id="PTHR19384:SF17">
    <property type="entry name" value="NADPH--CYTOCHROME P450 REDUCTASE"/>
    <property type="match status" value="1"/>
</dbReference>
<evidence type="ECO:0000256" key="13">
    <source>
        <dbReference type="ARBA" id="ARBA00023011"/>
    </source>
</evidence>
<evidence type="ECO:0000256" key="16">
    <source>
        <dbReference type="ARBA" id="ARBA00023136"/>
    </source>
</evidence>
<dbReference type="PROSITE" id="PS50902">
    <property type="entry name" value="FLAVODOXIN_LIKE"/>
    <property type="match status" value="1"/>
</dbReference>
<dbReference type="Pfam" id="PF00258">
    <property type="entry name" value="Flavodoxin_1"/>
    <property type="match status" value="1"/>
</dbReference>
<evidence type="ECO:0000256" key="5">
    <source>
        <dbReference type="ARBA" id="ARBA00022692"/>
    </source>
</evidence>
<dbReference type="InterPro" id="IPR017938">
    <property type="entry name" value="Riboflavin_synthase-like_b-brl"/>
</dbReference>
<keyword evidence="16 20" id="KW-0472">Membrane</keyword>
<dbReference type="InterPro" id="IPR008254">
    <property type="entry name" value="Flavodoxin/NO_synth"/>
</dbReference>
<dbReference type="OrthoDB" id="1856718at2759"/>
<keyword evidence="15 20" id="KW-0496">Mitochondrion</keyword>
<evidence type="ECO:0000256" key="19">
    <source>
        <dbReference type="ARBA" id="ARBA00049342"/>
    </source>
</evidence>
<dbReference type="PANTHER" id="PTHR19384">
    <property type="entry name" value="NITRIC OXIDE SYNTHASE-RELATED"/>
    <property type="match status" value="1"/>
</dbReference>